<feature type="transmembrane region" description="Helical" evidence="7">
    <location>
        <begin position="109"/>
        <end position="129"/>
    </location>
</feature>
<comment type="similarity">
    <text evidence="7">Belongs to the binding-protein-dependent transport system permease family.</text>
</comment>
<feature type="transmembrane region" description="Helical" evidence="7">
    <location>
        <begin position="263"/>
        <end position="285"/>
    </location>
</feature>
<accession>A0A101H035</accession>
<dbReference type="InterPro" id="IPR035906">
    <property type="entry name" value="MetI-like_sf"/>
</dbReference>
<feature type="transmembrane region" description="Helical" evidence="7">
    <location>
        <begin position="72"/>
        <end position="97"/>
    </location>
</feature>
<evidence type="ECO:0000256" key="7">
    <source>
        <dbReference type="RuleBase" id="RU363032"/>
    </source>
</evidence>
<dbReference type="InterPro" id="IPR000515">
    <property type="entry name" value="MetI-like"/>
</dbReference>
<evidence type="ECO:0000313" key="9">
    <source>
        <dbReference type="EMBL" id="HCO69067.1"/>
    </source>
</evidence>
<evidence type="ECO:0000256" key="2">
    <source>
        <dbReference type="ARBA" id="ARBA00022448"/>
    </source>
</evidence>
<dbReference type="InterPro" id="IPR035277">
    <property type="entry name" value="MalF_N"/>
</dbReference>
<evidence type="ECO:0000256" key="5">
    <source>
        <dbReference type="ARBA" id="ARBA00022989"/>
    </source>
</evidence>
<evidence type="ECO:0000259" key="8">
    <source>
        <dbReference type="PROSITE" id="PS50928"/>
    </source>
</evidence>
<dbReference type="EMBL" id="LGGH01000061">
    <property type="protein sequence ID" value="KUK67865.1"/>
    <property type="molecule type" value="Genomic_DNA"/>
</dbReference>
<dbReference type="Gene3D" id="1.10.3720.10">
    <property type="entry name" value="MetI-like"/>
    <property type="match status" value="1"/>
</dbReference>
<protein>
    <submittedName>
        <fullName evidence="10">Permease component of ABC-type sugar transporter</fullName>
    </submittedName>
    <submittedName>
        <fullName evidence="9">Sugar ABC transporter permease</fullName>
    </submittedName>
</protein>
<dbReference type="GO" id="GO:0055085">
    <property type="term" value="P:transmembrane transport"/>
    <property type="evidence" value="ECO:0007669"/>
    <property type="project" value="InterPro"/>
</dbReference>
<feature type="transmembrane region" description="Helical" evidence="7">
    <location>
        <begin position="20"/>
        <end position="41"/>
    </location>
</feature>
<dbReference type="PATRIC" id="fig|1236046.6.peg.672"/>
<keyword evidence="10" id="KW-0762">Sugar transport</keyword>
<feature type="transmembrane region" description="Helical" evidence="7">
    <location>
        <begin position="215"/>
        <end position="232"/>
    </location>
</feature>
<keyword evidence="2 7" id="KW-0813">Transport</keyword>
<gene>
    <name evidence="9" type="ORF">DIT26_00520</name>
    <name evidence="10" type="ORF">XD86_0550</name>
</gene>
<dbReference type="CDD" id="cd06261">
    <property type="entry name" value="TM_PBP2"/>
    <property type="match status" value="1"/>
</dbReference>
<keyword evidence="3" id="KW-1003">Cell membrane</keyword>
<evidence type="ECO:0000256" key="6">
    <source>
        <dbReference type="ARBA" id="ARBA00023136"/>
    </source>
</evidence>
<dbReference type="PANTHER" id="PTHR43005">
    <property type="entry name" value="BLR7065 PROTEIN"/>
    <property type="match status" value="1"/>
</dbReference>
<evidence type="ECO:0000256" key="4">
    <source>
        <dbReference type="ARBA" id="ARBA00022692"/>
    </source>
</evidence>
<feature type="transmembrane region" description="Helical" evidence="7">
    <location>
        <begin position="161"/>
        <end position="181"/>
    </location>
</feature>
<dbReference type="Proteomes" id="UP000054260">
    <property type="component" value="Unassembled WGS sequence"/>
</dbReference>
<reference evidence="11" key="2">
    <citation type="journal article" date="2015" name="MBio">
        <title>Genome-Resolved Metagenomic Analysis Reveals Roles for Candidate Phyla and Other Microbial Community Members in Biogeochemical Transformations in Oil Reservoirs.</title>
        <authorList>
            <person name="Hu P."/>
            <person name="Tom L."/>
            <person name="Singh A."/>
            <person name="Thomas B.C."/>
            <person name="Baker B.J."/>
            <person name="Piceno Y.M."/>
            <person name="Andersen G.L."/>
            <person name="Banfield J.F."/>
        </authorList>
    </citation>
    <scope>NUCLEOTIDE SEQUENCE [LARGE SCALE GENOMIC DNA]</scope>
</reference>
<reference evidence="10" key="1">
    <citation type="journal article" date="2015" name="MBio">
        <title>Genome-resolved metagenomic analysis reveals roles for candidate phyla and other microbial community members in biogeochemical transformations in oil reservoirs.</title>
        <authorList>
            <person name="Hu P."/>
            <person name="Tom L."/>
            <person name="Singh A."/>
            <person name="Thomas B.C."/>
            <person name="Baker B.J."/>
            <person name="Piceno Y.M."/>
            <person name="Andersen G.L."/>
            <person name="Banfield J.F."/>
        </authorList>
    </citation>
    <scope>NUCLEOTIDE SEQUENCE [LARGE SCALE GENOMIC DNA]</scope>
    <source>
        <strain evidence="10">46_47</strain>
    </source>
</reference>
<sequence length="291" mass="33180">MRQVTSSILRKENSLGWKLVSPTVILLMILILYPVAYNIYISFFDYGITSSTFVGLENYITVFKDGAFWKSFLITVGFTLMTVFGSILLGLGVALMLNKEFKGRAIVRTIILLPYITPLISIVFSWKYIFDPSYGPFMQLFSQTLGWVSPQLDLLNNSNNAFLVASIFNIWRNFPFVYLMLLSRLQSIPEDYYEAAEIDGATAWQKFTNITLPEIFFVMGAVALMRGIWNFYKFDEVYLISKRAGTLPIFIYERVIGTTSPEYGIAAAIATILMVIMFGLITAYVKKVLKW</sequence>
<evidence type="ECO:0000256" key="1">
    <source>
        <dbReference type="ARBA" id="ARBA00004651"/>
    </source>
</evidence>
<dbReference type="PANTHER" id="PTHR43005:SF1">
    <property type="entry name" value="SPERMIDINE_PUTRESCINE TRANSPORT SYSTEM PERMEASE PROTEIN"/>
    <property type="match status" value="1"/>
</dbReference>
<dbReference type="AlphaFoldDB" id="A0A101H035"/>
<dbReference type="Proteomes" id="UP000264215">
    <property type="component" value="Unassembled WGS sequence"/>
</dbReference>
<dbReference type="GO" id="GO:0005886">
    <property type="term" value="C:plasma membrane"/>
    <property type="evidence" value="ECO:0007669"/>
    <property type="project" value="UniProtKB-SubCell"/>
</dbReference>
<feature type="domain" description="ABC transmembrane type-1" evidence="8">
    <location>
        <begin position="72"/>
        <end position="284"/>
    </location>
</feature>
<comment type="caution">
    <text evidence="10">The sequence shown here is derived from an EMBL/GenBank/DDBJ whole genome shotgun (WGS) entry which is preliminary data.</text>
</comment>
<evidence type="ECO:0000313" key="12">
    <source>
        <dbReference type="Proteomes" id="UP000264215"/>
    </source>
</evidence>
<dbReference type="EMBL" id="DQBS01000011">
    <property type="protein sequence ID" value="HCO69067.1"/>
    <property type="molecule type" value="Genomic_DNA"/>
</dbReference>
<evidence type="ECO:0000256" key="3">
    <source>
        <dbReference type="ARBA" id="ARBA00022475"/>
    </source>
</evidence>
<keyword evidence="5 7" id="KW-1133">Transmembrane helix</keyword>
<dbReference type="Gene3D" id="1.20.58.370">
    <property type="entry name" value="MalF N-terminal region-like"/>
    <property type="match status" value="1"/>
</dbReference>
<organism evidence="10 11">
    <name type="scientific">Mesotoga infera</name>
    <dbReference type="NCBI Taxonomy" id="1236046"/>
    <lineage>
        <taxon>Bacteria</taxon>
        <taxon>Thermotogati</taxon>
        <taxon>Thermotogota</taxon>
        <taxon>Thermotogae</taxon>
        <taxon>Kosmotogales</taxon>
        <taxon>Kosmotogaceae</taxon>
        <taxon>Mesotoga</taxon>
    </lineage>
</organism>
<dbReference type="PROSITE" id="PS50928">
    <property type="entry name" value="ABC_TM1"/>
    <property type="match status" value="1"/>
</dbReference>
<evidence type="ECO:0000313" key="10">
    <source>
        <dbReference type="EMBL" id="KUK67865.1"/>
    </source>
</evidence>
<keyword evidence="4 7" id="KW-0812">Transmembrane</keyword>
<name>A0A101H035_9BACT</name>
<evidence type="ECO:0000313" key="11">
    <source>
        <dbReference type="Proteomes" id="UP000054260"/>
    </source>
</evidence>
<dbReference type="Pfam" id="PF00528">
    <property type="entry name" value="BPD_transp_1"/>
    <property type="match status" value="1"/>
</dbReference>
<keyword evidence="6 7" id="KW-0472">Membrane</keyword>
<proteinExistence type="inferred from homology"/>
<comment type="subcellular location">
    <subcellularLocation>
        <location evidence="1 7">Cell membrane</location>
        <topology evidence="1 7">Multi-pass membrane protein</topology>
    </subcellularLocation>
</comment>
<reference evidence="9 12" key="3">
    <citation type="journal article" date="2018" name="Nat. Biotechnol.">
        <title>A standardized bacterial taxonomy based on genome phylogeny substantially revises the tree of life.</title>
        <authorList>
            <person name="Parks D.H."/>
            <person name="Chuvochina M."/>
            <person name="Waite D.W."/>
            <person name="Rinke C."/>
            <person name="Skarshewski A."/>
            <person name="Chaumeil P.A."/>
            <person name="Hugenholtz P."/>
        </authorList>
    </citation>
    <scope>NUCLEOTIDE SEQUENCE [LARGE SCALE GENOMIC DNA]</scope>
    <source>
        <strain evidence="9">UBA9905</strain>
    </source>
</reference>
<dbReference type="SUPFAM" id="SSF161098">
    <property type="entry name" value="MetI-like"/>
    <property type="match status" value="1"/>
</dbReference>